<dbReference type="Pfam" id="PF00005">
    <property type="entry name" value="ABC_tran"/>
    <property type="match status" value="1"/>
</dbReference>
<dbReference type="GO" id="GO:0016887">
    <property type="term" value="F:ATP hydrolysis activity"/>
    <property type="evidence" value="ECO:0007669"/>
    <property type="project" value="InterPro"/>
</dbReference>
<dbReference type="PANTHER" id="PTHR43790">
    <property type="entry name" value="CARBOHYDRATE TRANSPORT ATP-BINDING PROTEIN MG119-RELATED"/>
    <property type="match status" value="1"/>
</dbReference>
<proteinExistence type="predicted"/>
<dbReference type="InterPro" id="IPR027417">
    <property type="entry name" value="P-loop_NTPase"/>
</dbReference>
<comment type="caution">
    <text evidence="4">The sequence shown here is derived from an EMBL/GenBank/DDBJ whole genome shotgun (WGS) entry which is preliminary data.</text>
</comment>
<dbReference type="SMART" id="SM00382">
    <property type="entry name" value="AAA"/>
    <property type="match status" value="1"/>
</dbReference>
<sequence>MTAPSTPPVLSVRGIHKAFGHVEALTDVDLDVHAHEVVALVGDNAAGKSTLAKIISGVLQPDAGIIELDGEPVTVPSAAVAHTLGIATVFQELALCDNLDVVQNLFLGREVRKTRTGRDGRRHGSNRAGAPLDDALMEGQAREILTALTSHIPSVRTPLAQLSAGQRQTVAIARTLLGNPRLVVLDEPTASLSVAHTAEVLTHIERLRDLGHAVVLISHNLNDVRAVADRIEVLRHGRNNGTFAARNATYELIVAAITGATSLLHA</sequence>
<dbReference type="Gene3D" id="3.40.50.300">
    <property type="entry name" value="P-loop containing nucleotide triphosphate hydrolases"/>
    <property type="match status" value="1"/>
</dbReference>
<evidence type="ECO:0000259" key="3">
    <source>
        <dbReference type="PROSITE" id="PS50893"/>
    </source>
</evidence>
<feature type="domain" description="ABC transporter" evidence="3">
    <location>
        <begin position="10"/>
        <end position="261"/>
    </location>
</feature>
<dbReference type="CDD" id="cd03216">
    <property type="entry name" value="ABC_Carb_Monos_I"/>
    <property type="match status" value="1"/>
</dbReference>
<evidence type="ECO:0000313" key="5">
    <source>
        <dbReference type="Proteomes" id="UP000293852"/>
    </source>
</evidence>
<dbReference type="InterPro" id="IPR050107">
    <property type="entry name" value="ABC_carbohydrate_import_ATPase"/>
</dbReference>
<dbReference type="SUPFAM" id="SSF52540">
    <property type="entry name" value="P-loop containing nucleoside triphosphate hydrolases"/>
    <property type="match status" value="1"/>
</dbReference>
<dbReference type="InterPro" id="IPR003439">
    <property type="entry name" value="ABC_transporter-like_ATP-bd"/>
</dbReference>
<reference evidence="4 5" key="1">
    <citation type="submission" date="2019-02" db="EMBL/GenBank/DDBJ databases">
        <title>Sequencing the genomes of 1000 actinobacteria strains.</title>
        <authorList>
            <person name="Klenk H.-P."/>
        </authorList>
    </citation>
    <scope>NUCLEOTIDE SEQUENCE [LARGE SCALE GENOMIC DNA]</scope>
    <source>
        <strain evidence="4 5">DSM 16932</strain>
    </source>
</reference>
<dbReference type="GO" id="GO:0005524">
    <property type="term" value="F:ATP binding"/>
    <property type="evidence" value="ECO:0007669"/>
    <property type="project" value="UniProtKB-KW"/>
</dbReference>
<accession>A0A4Q7M6E4</accession>
<dbReference type="PANTHER" id="PTHR43790:SF8">
    <property type="entry name" value="SUGAR ABC TRANSPORTER ATP-BINDING PROTEIN"/>
    <property type="match status" value="1"/>
</dbReference>
<evidence type="ECO:0000313" key="4">
    <source>
        <dbReference type="EMBL" id="RZS63254.1"/>
    </source>
</evidence>
<name>A0A4Q7M6E4_9MICO</name>
<protein>
    <submittedName>
        <fullName evidence="4">Monosaccharide ABC transporter ATP-binding protein (CUT2 family)</fullName>
    </submittedName>
</protein>
<organism evidence="4 5">
    <name type="scientific">Xylanimonas ulmi</name>
    <dbReference type="NCBI Taxonomy" id="228973"/>
    <lineage>
        <taxon>Bacteria</taxon>
        <taxon>Bacillati</taxon>
        <taxon>Actinomycetota</taxon>
        <taxon>Actinomycetes</taxon>
        <taxon>Micrococcales</taxon>
        <taxon>Promicromonosporaceae</taxon>
        <taxon>Xylanimonas</taxon>
    </lineage>
</organism>
<dbReference type="OrthoDB" id="7875923at2"/>
<gene>
    <name evidence="4" type="ORF">EV386_3617</name>
</gene>
<dbReference type="RefSeq" id="WP_130416638.1">
    <property type="nucleotide sequence ID" value="NZ_SGWX01000001.1"/>
</dbReference>
<dbReference type="AlphaFoldDB" id="A0A4Q7M6E4"/>
<dbReference type="Proteomes" id="UP000293852">
    <property type="component" value="Unassembled WGS sequence"/>
</dbReference>
<dbReference type="PROSITE" id="PS50893">
    <property type="entry name" value="ABC_TRANSPORTER_2"/>
    <property type="match status" value="1"/>
</dbReference>
<evidence type="ECO:0000256" key="2">
    <source>
        <dbReference type="ARBA" id="ARBA00022840"/>
    </source>
</evidence>
<keyword evidence="1" id="KW-0547">Nucleotide-binding</keyword>
<evidence type="ECO:0000256" key="1">
    <source>
        <dbReference type="ARBA" id="ARBA00022741"/>
    </source>
</evidence>
<keyword evidence="2 4" id="KW-0067">ATP-binding</keyword>
<dbReference type="EMBL" id="SGWX01000001">
    <property type="protein sequence ID" value="RZS63254.1"/>
    <property type="molecule type" value="Genomic_DNA"/>
</dbReference>
<dbReference type="InterPro" id="IPR003593">
    <property type="entry name" value="AAA+_ATPase"/>
</dbReference>
<keyword evidence="5" id="KW-1185">Reference proteome</keyword>